<name>A0A8S5T3S0_9CAUD</name>
<dbReference type="Pfam" id="PF13392">
    <property type="entry name" value="HNH_3"/>
    <property type="match status" value="1"/>
</dbReference>
<evidence type="ECO:0000313" key="2">
    <source>
        <dbReference type="EMBL" id="DAF57426.1"/>
    </source>
</evidence>
<accession>A0A8S5T3S0</accession>
<organism evidence="2">
    <name type="scientific">Myoviridae sp. ctqfO1</name>
    <dbReference type="NCBI Taxonomy" id="2827710"/>
    <lineage>
        <taxon>Viruses</taxon>
        <taxon>Duplodnaviria</taxon>
        <taxon>Heunggongvirae</taxon>
        <taxon>Uroviricota</taxon>
        <taxon>Caudoviricetes</taxon>
    </lineage>
</organism>
<evidence type="ECO:0000259" key="1">
    <source>
        <dbReference type="Pfam" id="PF13392"/>
    </source>
</evidence>
<dbReference type="InterPro" id="IPR044925">
    <property type="entry name" value="His-Me_finger_sf"/>
</dbReference>
<keyword evidence="2" id="KW-0255">Endonuclease</keyword>
<sequence length="173" mass="20345">MSNNKLESVLRFNNEEFTTIKRFDKYAISKSGKILNKETMRLISSYIGTDLYEHCVLHIRGKRYRKRVHRLMGETFLGNPQVVNHINGNKSDNRLENLERSTHSKNIKHAYDNGYYLSKKSVNLVVKNKYTGEIIHCSSMREAQRITGVERHRIKTFLSGSRNNYTDWEFVVE</sequence>
<reference evidence="2" key="1">
    <citation type="journal article" date="2021" name="Proc. Natl. Acad. Sci. U.S.A.">
        <title>A Catalog of Tens of Thousands of Viruses from Human Metagenomes Reveals Hidden Associations with Chronic Diseases.</title>
        <authorList>
            <person name="Tisza M.J."/>
            <person name="Buck C.B."/>
        </authorList>
    </citation>
    <scope>NUCLEOTIDE SEQUENCE</scope>
    <source>
        <strain evidence="2">CtqfO1</strain>
    </source>
</reference>
<proteinExistence type="predicted"/>
<keyword evidence="2" id="KW-0540">Nuclease</keyword>
<dbReference type="GO" id="GO:0004519">
    <property type="term" value="F:endonuclease activity"/>
    <property type="evidence" value="ECO:0007669"/>
    <property type="project" value="UniProtKB-KW"/>
</dbReference>
<dbReference type="Gene3D" id="3.90.75.20">
    <property type="match status" value="1"/>
</dbReference>
<dbReference type="SUPFAM" id="SSF54060">
    <property type="entry name" value="His-Me finger endonucleases"/>
    <property type="match status" value="1"/>
</dbReference>
<feature type="domain" description="HNH nuclease" evidence="1">
    <location>
        <begin position="67"/>
        <end position="106"/>
    </location>
</feature>
<protein>
    <submittedName>
        <fullName evidence="2">Homing endonuclease</fullName>
    </submittedName>
</protein>
<dbReference type="InterPro" id="IPR003615">
    <property type="entry name" value="HNH_nuc"/>
</dbReference>
<dbReference type="EMBL" id="BK032734">
    <property type="protein sequence ID" value="DAF57426.1"/>
    <property type="molecule type" value="Genomic_DNA"/>
</dbReference>
<keyword evidence="2" id="KW-0378">Hydrolase</keyword>